<evidence type="ECO:0000259" key="9">
    <source>
        <dbReference type="Pfam" id="PF23559"/>
    </source>
</evidence>
<dbReference type="InterPro" id="IPR058922">
    <property type="entry name" value="WHD_DRP"/>
</dbReference>
<dbReference type="GO" id="GO:0051607">
    <property type="term" value="P:defense response to virus"/>
    <property type="evidence" value="ECO:0007669"/>
    <property type="project" value="UniProtKB-ARBA"/>
</dbReference>
<evidence type="ECO:0000259" key="8">
    <source>
        <dbReference type="Pfam" id="PF18052"/>
    </source>
</evidence>
<keyword evidence="2" id="KW-0433">Leucine-rich repeat</keyword>
<dbReference type="Gene3D" id="3.80.10.10">
    <property type="entry name" value="Ribonuclease Inhibitor"/>
    <property type="match status" value="1"/>
</dbReference>
<dbReference type="InterPro" id="IPR042197">
    <property type="entry name" value="Apaf_helical"/>
</dbReference>
<proteinExistence type="inferred from homology"/>
<dbReference type="InterPro" id="IPR041118">
    <property type="entry name" value="Rx_N"/>
</dbReference>
<feature type="domain" description="Disease resistance protein winged helix" evidence="9">
    <location>
        <begin position="385"/>
        <end position="455"/>
    </location>
</feature>
<gene>
    <name evidence="11" type="ORF">Scaly_1826500</name>
</gene>
<dbReference type="Pfam" id="PF23559">
    <property type="entry name" value="WHD_DRP"/>
    <property type="match status" value="1"/>
</dbReference>
<dbReference type="Gene3D" id="1.10.10.10">
    <property type="entry name" value="Winged helix-like DNA-binding domain superfamily/Winged helix DNA-binding domain"/>
    <property type="match status" value="1"/>
</dbReference>
<dbReference type="Gene3D" id="1.20.5.4130">
    <property type="match status" value="1"/>
</dbReference>
<dbReference type="FunFam" id="3.40.50.300:FF:001091">
    <property type="entry name" value="Probable disease resistance protein At1g61300"/>
    <property type="match status" value="1"/>
</dbReference>
<accession>A0AAW2ND42</accession>
<comment type="similarity">
    <text evidence="1">Belongs to the disease resistance NB-LRR family.</text>
</comment>
<feature type="domain" description="Disease resistance R13L4/SHOC-2-like LRR" evidence="10">
    <location>
        <begin position="511"/>
        <end position="834"/>
    </location>
</feature>
<dbReference type="InterPro" id="IPR032675">
    <property type="entry name" value="LRR_dom_sf"/>
</dbReference>
<keyword evidence="5" id="KW-0611">Plant defense</keyword>
<keyword evidence="6" id="KW-0067">ATP-binding</keyword>
<dbReference type="GO" id="GO:0043531">
    <property type="term" value="F:ADP binding"/>
    <property type="evidence" value="ECO:0007669"/>
    <property type="project" value="InterPro"/>
</dbReference>
<organism evidence="11">
    <name type="scientific">Sesamum calycinum</name>
    <dbReference type="NCBI Taxonomy" id="2727403"/>
    <lineage>
        <taxon>Eukaryota</taxon>
        <taxon>Viridiplantae</taxon>
        <taxon>Streptophyta</taxon>
        <taxon>Embryophyta</taxon>
        <taxon>Tracheophyta</taxon>
        <taxon>Spermatophyta</taxon>
        <taxon>Magnoliopsida</taxon>
        <taxon>eudicotyledons</taxon>
        <taxon>Gunneridae</taxon>
        <taxon>Pentapetalae</taxon>
        <taxon>asterids</taxon>
        <taxon>lamiids</taxon>
        <taxon>Lamiales</taxon>
        <taxon>Pedaliaceae</taxon>
        <taxon>Sesamum</taxon>
    </lineage>
</organism>
<dbReference type="InterPro" id="IPR027417">
    <property type="entry name" value="P-loop_NTPase"/>
</dbReference>
<evidence type="ECO:0000256" key="5">
    <source>
        <dbReference type="ARBA" id="ARBA00022821"/>
    </source>
</evidence>
<dbReference type="SUPFAM" id="SSF52058">
    <property type="entry name" value="L domain-like"/>
    <property type="match status" value="1"/>
</dbReference>
<feature type="domain" description="NB-ARC" evidence="7">
    <location>
        <begin position="126"/>
        <end position="292"/>
    </location>
</feature>
<dbReference type="InterPro" id="IPR044974">
    <property type="entry name" value="Disease_R_plants"/>
</dbReference>
<dbReference type="Pfam" id="PF18052">
    <property type="entry name" value="Rx_N"/>
    <property type="match status" value="1"/>
</dbReference>
<dbReference type="PANTHER" id="PTHR23155:SF1193">
    <property type="entry name" value="DISEASE RESISTANCE PROTEIN RPP13-RELATED"/>
    <property type="match status" value="1"/>
</dbReference>
<name>A0AAW2ND42_9LAMI</name>
<sequence length="854" mass="98305">MEKLEKHLQFFRAFLKDTTKKWRKSDSMQKLIRDIRDVVYEAEDIVDAFVIVAAESSYGTYFRRAFKKPVKLLTIAKKVEAVVDKIKVIKTDINFAKFSIDVGDEGPAGPEAPNVKQVNVVGFNHEAEEIIGYLLEETQYFDVISITGMPGLGKTTLAAKIFCDHAIRSAFPICIWIYISQEFRKKDVFLSILKEFTKIDDNIFRKSDQELAQLVAGHLEKKRYLIVMDDVWTREDWSKLKIAFPVSNKDGKVLITSRHDEVAQFANLRRTPHHMRLLTQDESWMLLQYEVFGALPCPPELEDLGKLIAKHCCGLPLAIVVIAGILTIKFKASDKMATEGSWTKVSERISTHLNQDPERRMEKIIGLSYDKLPHYLRYCFLYLAMFPEDFEIPVWKLLRMWIAEGFVQKMSDIGLEETAEIYLQDLIDRNLLRVDKRRSDGRVKTCRIHDMLRDFCKNEAGKEKDNFLQEVKRDTEGLIEPSDNDMANVRRLCIHSDVLNFLSTRPAGHRVRSFVSFSKKKITLEAQNTLIIPLGFKLVRVLEAKPIKFATIPDEFYRLFHLRYITLSFNLAFLPEYFSNFWNLQTLVIYTTSRTLDIKADIWNMMQLRDLKTNASATLPKTGQTSKAGEKFQTLGTISPQSCTKEALERAHNLTKLAVRGQLACLLDGRSFDNMQKLERLVSLNLQNDIYVNPASRRQLRGLPPSFKFPPNLKILTLSHTCLDWSNMSILELLENLEVLKLKDKAFMGACWEVAGRFRRLKFLHIGRTDLVTWVASGYHFPRLRRLELHNCHELIEIPIGLADAPNLLALDMCYAELAVASAKKIQEAKQRMEEEQKSKVGGFKLSIFPADEE</sequence>
<dbReference type="Pfam" id="PF23598">
    <property type="entry name" value="LRR_14"/>
    <property type="match status" value="1"/>
</dbReference>
<dbReference type="PANTHER" id="PTHR23155">
    <property type="entry name" value="DISEASE RESISTANCE PROTEIN RP"/>
    <property type="match status" value="1"/>
</dbReference>
<evidence type="ECO:0000256" key="2">
    <source>
        <dbReference type="ARBA" id="ARBA00022614"/>
    </source>
</evidence>
<evidence type="ECO:0000259" key="10">
    <source>
        <dbReference type="Pfam" id="PF23598"/>
    </source>
</evidence>
<dbReference type="InterPro" id="IPR038005">
    <property type="entry name" value="RX-like_CC"/>
</dbReference>
<protein>
    <submittedName>
        <fullName evidence="11">Late blight resistance proteinR1B-16</fullName>
    </submittedName>
</protein>
<dbReference type="InterPro" id="IPR002182">
    <property type="entry name" value="NB-ARC"/>
</dbReference>
<dbReference type="Gene3D" id="3.40.50.300">
    <property type="entry name" value="P-loop containing nucleotide triphosphate hydrolases"/>
    <property type="match status" value="1"/>
</dbReference>
<dbReference type="GO" id="GO:0098542">
    <property type="term" value="P:defense response to other organism"/>
    <property type="evidence" value="ECO:0007669"/>
    <property type="project" value="TreeGrafter"/>
</dbReference>
<evidence type="ECO:0000259" key="7">
    <source>
        <dbReference type="Pfam" id="PF00931"/>
    </source>
</evidence>
<dbReference type="Pfam" id="PF00931">
    <property type="entry name" value="NB-ARC"/>
    <property type="match status" value="1"/>
</dbReference>
<dbReference type="Gene3D" id="1.10.8.430">
    <property type="entry name" value="Helical domain of apoptotic protease-activating factors"/>
    <property type="match status" value="1"/>
</dbReference>
<dbReference type="PRINTS" id="PR00364">
    <property type="entry name" value="DISEASERSIST"/>
</dbReference>
<evidence type="ECO:0000256" key="6">
    <source>
        <dbReference type="ARBA" id="ARBA00022840"/>
    </source>
</evidence>
<keyword evidence="4" id="KW-0547">Nucleotide-binding</keyword>
<dbReference type="InterPro" id="IPR055414">
    <property type="entry name" value="LRR_R13L4/SHOC2-like"/>
</dbReference>
<dbReference type="InterPro" id="IPR036388">
    <property type="entry name" value="WH-like_DNA-bd_sf"/>
</dbReference>
<reference evidence="11" key="1">
    <citation type="submission" date="2020-06" db="EMBL/GenBank/DDBJ databases">
        <authorList>
            <person name="Li T."/>
            <person name="Hu X."/>
            <person name="Zhang T."/>
            <person name="Song X."/>
            <person name="Zhang H."/>
            <person name="Dai N."/>
            <person name="Sheng W."/>
            <person name="Hou X."/>
            <person name="Wei L."/>
        </authorList>
    </citation>
    <scope>NUCLEOTIDE SEQUENCE</scope>
    <source>
        <strain evidence="11">KEN8</strain>
        <tissue evidence="11">Leaf</tissue>
    </source>
</reference>
<dbReference type="CDD" id="cd14798">
    <property type="entry name" value="RX-CC_like"/>
    <property type="match status" value="1"/>
</dbReference>
<evidence type="ECO:0000256" key="3">
    <source>
        <dbReference type="ARBA" id="ARBA00022737"/>
    </source>
</evidence>
<dbReference type="FunFam" id="1.10.10.10:FF:000322">
    <property type="entry name" value="Probable disease resistance protein At1g63360"/>
    <property type="match status" value="1"/>
</dbReference>
<dbReference type="AlphaFoldDB" id="A0AAW2ND42"/>
<reference evidence="11" key="2">
    <citation type="journal article" date="2024" name="Plant">
        <title>Genomic evolution and insights into agronomic trait innovations of Sesamum species.</title>
        <authorList>
            <person name="Miao H."/>
            <person name="Wang L."/>
            <person name="Qu L."/>
            <person name="Liu H."/>
            <person name="Sun Y."/>
            <person name="Le M."/>
            <person name="Wang Q."/>
            <person name="Wei S."/>
            <person name="Zheng Y."/>
            <person name="Lin W."/>
            <person name="Duan Y."/>
            <person name="Cao H."/>
            <person name="Xiong S."/>
            <person name="Wang X."/>
            <person name="Wei L."/>
            <person name="Li C."/>
            <person name="Ma Q."/>
            <person name="Ju M."/>
            <person name="Zhao R."/>
            <person name="Li G."/>
            <person name="Mu C."/>
            <person name="Tian Q."/>
            <person name="Mei H."/>
            <person name="Zhang T."/>
            <person name="Gao T."/>
            <person name="Zhang H."/>
        </authorList>
    </citation>
    <scope>NUCLEOTIDE SEQUENCE</scope>
    <source>
        <strain evidence="11">KEN8</strain>
    </source>
</reference>
<feature type="domain" description="Disease resistance N-terminal" evidence="8">
    <location>
        <begin position="1"/>
        <end position="57"/>
    </location>
</feature>
<dbReference type="GO" id="GO:0005524">
    <property type="term" value="F:ATP binding"/>
    <property type="evidence" value="ECO:0007669"/>
    <property type="project" value="UniProtKB-KW"/>
</dbReference>
<dbReference type="SUPFAM" id="SSF52540">
    <property type="entry name" value="P-loop containing nucleoside triphosphate hydrolases"/>
    <property type="match status" value="1"/>
</dbReference>
<keyword evidence="3" id="KW-0677">Repeat</keyword>
<evidence type="ECO:0000313" key="11">
    <source>
        <dbReference type="EMBL" id="KAL0341639.1"/>
    </source>
</evidence>
<dbReference type="EMBL" id="JACGWM010000011">
    <property type="protein sequence ID" value="KAL0341639.1"/>
    <property type="molecule type" value="Genomic_DNA"/>
</dbReference>
<evidence type="ECO:0000256" key="1">
    <source>
        <dbReference type="ARBA" id="ARBA00008894"/>
    </source>
</evidence>
<evidence type="ECO:0000256" key="4">
    <source>
        <dbReference type="ARBA" id="ARBA00022741"/>
    </source>
</evidence>
<comment type="caution">
    <text evidence="11">The sequence shown here is derived from an EMBL/GenBank/DDBJ whole genome shotgun (WGS) entry which is preliminary data.</text>
</comment>